<dbReference type="GO" id="GO:0006352">
    <property type="term" value="P:DNA-templated transcription initiation"/>
    <property type="evidence" value="ECO:0007669"/>
    <property type="project" value="InterPro"/>
</dbReference>
<protein>
    <submittedName>
        <fullName evidence="6">RNA polymerase factor sigma-70</fullName>
        <ecNumber evidence="6">2.7.7.6</ecNumber>
    </submittedName>
</protein>
<dbReference type="SUPFAM" id="SSF88659">
    <property type="entry name" value="Sigma3 and sigma4 domains of RNA polymerase sigma factors"/>
    <property type="match status" value="1"/>
</dbReference>
<feature type="domain" description="RNA polymerase sigma-70" evidence="5">
    <location>
        <begin position="54"/>
        <end position="67"/>
    </location>
</feature>
<dbReference type="PROSITE" id="PS00715">
    <property type="entry name" value="SIGMA70_1"/>
    <property type="match status" value="1"/>
</dbReference>
<dbReference type="EC" id="2.7.7.6" evidence="6"/>
<dbReference type="InterPro" id="IPR036388">
    <property type="entry name" value="WH-like_DNA-bd_sf"/>
</dbReference>
<reference evidence="6" key="1">
    <citation type="thesis" date="2015" institute="Rutgers" country="The State University of New Jersey, 14 College Farm Rd., New Brunswick, NJ, USA">
        <title>Ammonia toxicity in bacteria and its implications for treatment of and resource recovery from highly nitrogenous organic wastes.</title>
        <authorList>
            <person name="Luther A.K."/>
        </authorList>
    </citation>
    <scope>NUCLEOTIDE SEQUENCE</scope>
    <source>
        <strain evidence="6">RT-10B</strain>
    </source>
</reference>
<dbReference type="NCBIfam" id="NF006147">
    <property type="entry name" value="PRK08295.1-4"/>
    <property type="match status" value="1"/>
</dbReference>
<dbReference type="SUPFAM" id="SSF88946">
    <property type="entry name" value="Sigma2 domain of RNA polymerase sigma factors"/>
    <property type="match status" value="1"/>
</dbReference>
<dbReference type="InterPro" id="IPR007627">
    <property type="entry name" value="RNA_pol_sigma70_r2"/>
</dbReference>
<evidence type="ECO:0000256" key="3">
    <source>
        <dbReference type="ARBA" id="ARBA00023125"/>
    </source>
</evidence>
<dbReference type="PIRSF" id="PIRSF002939">
    <property type="entry name" value="RNA_polymerase_sigma-H_factor"/>
    <property type="match status" value="1"/>
</dbReference>
<keyword evidence="1" id="KW-0805">Transcription regulation</keyword>
<evidence type="ECO:0000313" key="7">
    <source>
        <dbReference type="Proteomes" id="UP000241434"/>
    </source>
</evidence>
<evidence type="ECO:0000256" key="2">
    <source>
        <dbReference type="ARBA" id="ARBA00023082"/>
    </source>
</evidence>
<name>A0A2P7PZM1_9FIRM</name>
<proteinExistence type="predicted"/>
<keyword evidence="2" id="KW-0731">Sigma factor</keyword>
<dbReference type="GO" id="GO:0003677">
    <property type="term" value="F:DNA binding"/>
    <property type="evidence" value="ECO:0007669"/>
    <property type="project" value="UniProtKB-KW"/>
</dbReference>
<gene>
    <name evidence="6" type="ORF">UF10_07455</name>
</gene>
<evidence type="ECO:0000313" key="6">
    <source>
        <dbReference type="EMBL" id="PSJ31177.1"/>
    </source>
</evidence>
<keyword evidence="7" id="KW-1185">Reference proteome</keyword>
<keyword evidence="3" id="KW-0238">DNA-binding</keyword>
<evidence type="ECO:0000256" key="1">
    <source>
        <dbReference type="ARBA" id="ARBA00023015"/>
    </source>
</evidence>
<dbReference type="Proteomes" id="UP000241434">
    <property type="component" value="Unassembled WGS sequence"/>
</dbReference>
<comment type="caution">
    <text evidence="6">The sequence shown here is derived from an EMBL/GenBank/DDBJ whole genome shotgun (WGS) entry which is preliminary data.</text>
</comment>
<dbReference type="AlphaFoldDB" id="A0A2P7PZM1"/>
<dbReference type="InterPro" id="IPR014284">
    <property type="entry name" value="RNA_pol_sigma-70_dom"/>
</dbReference>
<dbReference type="GO" id="GO:0016987">
    <property type="term" value="F:sigma factor activity"/>
    <property type="evidence" value="ECO:0007669"/>
    <property type="project" value="UniProtKB-KW"/>
</dbReference>
<evidence type="ECO:0000256" key="4">
    <source>
        <dbReference type="ARBA" id="ARBA00023163"/>
    </source>
</evidence>
<organism evidence="6 7">
    <name type="scientific">Peptostreptococcus russellii</name>
    <dbReference type="NCBI Taxonomy" id="215200"/>
    <lineage>
        <taxon>Bacteria</taxon>
        <taxon>Bacillati</taxon>
        <taxon>Bacillota</taxon>
        <taxon>Clostridia</taxon>
        <taxon>Peptostreptococcales</taxon>
        <taxon>Peptostreptococcaceae</taxon>
        <taxon>Peptostreptococcus</taxon>
    </lineage>
</organism>
<dbReference type="PANTHER" id="PTHR30385">
    <property type="entry name" value="SIGMA FACTOR F FLAGELLAR"/>
    <property type="match status" value="1"/>
</dbReference>
<sequence length="209" mass="23879">MDSSKISHSDEDYKYVKEAQKGNIAAINHIISKYDIMVKAKSKMYFMIGSDREDMIQEGMIGLYKAIRDYNDEKTCTFSSFASICVTRQMITAVKTSTRQKHIPLNSYVSLNKPVYDGDSESDRNLFDIITNNADSDPEKLIISKENYKNIENKINEVLTPLEEEVLTLYMSGEKYSEIANALGKNEKSIDNAMQRAKKKLIKSLEENE</sequence>
<dbReference type="Gene3D" id="1.20.120.1810">
    <property type="match status" value="1"/>
</dbReference>
<dbReference type="NCBIfam" id="NF006145">
    <property type="entry name" value="PRK08295.1-2"/>
    <property type="match status" value="1"/>
</dbReference>
<keyword evidence="6" id="KW-0808">Transferase</keyword>
<evidence type="ECO:0000259" key="5">
    <source>
        <dbReference type="PROSITE" id="PS00715"/>
    </source>
</evidence>
<dbReference type="EMBL" id="JYGE01000006">
    <property type="protein sequence ID" value="PSJ31177.1"/>
    <property type="molecule type" value="Genomic_DNA"/>
</dbReference>
<dbReference type="NCBIfam" id="NF006148">
    <property type="entry name" value="PRK08295.1-5"/>
    <property type="match status" value="1"/>
</dbReference>
<keyword evidence="4" id="KW-0804">Transcription</keyword>
<accession>A0A2P7PZM1</accession>
<dbReference type="Pfam" id="PF08281">
    <property type="entry name" value="Sigma70_r4_2"/>
    <property type="match status" value="1"/>
</dbReference>
<dbReference type="Gene3D" id="1.10.10.10">
    <property type="entry name" value="Winged helix-like DNA-binding domain superfamily/Winged helix DNA-binding domain"/>
    <property type="match status" value="1"/>
</dbReference>
<dbReference type="InterPro" id="IPR013325">
    <property type="entry name" value="RNA_pol_sigma_r2"/>
</dbReference>
<dbReference type="InterPro" id="IPR013249">
    <property type="entry name" value="RNA_pol_sigma70_r4_t2"/>
</dbReference>
<dbReference type="InterPro" id="IPR016371">
    <property type="entry name" value="RNA_pol_sigma-H_factor"/>
</dbReference>
<dbReference type="InterPro" id="IPR013324">
    <property type="entry name" value="RNA_pol_sigma_r3/r4-like"/>
</dbReference>
<dbReference type="PANTHER" id="PTHR30385:SF1">
    <property type="entry name" value="RNA POLYMERASE SIGMA-H FACTOR"/>
    <property type="match status" value="1"/>
</dbReference>
<dbReference type="InterPro" id="IPR000943">
    <property type="entry name" value="RNA_pol_sigma70"/>
</dbReference>
<dbReference type="GO" id="GO:0003899">
    <property type="term" value="F:DNA-directed RNA polymerase activity"/>
    <property type="evidence" value="ECO:0007669"/>
    <property type="project" value="UniProtKB-EC"/>
</dbReference>
<keyword evidence="6" id="KW-0548">Nucleotidyltransferase</keyword>
<dbReference type="NCBIfam" id="TIGR02937">
    <property type="entry name" value="sigma70-ECF"/>
    <property type="match status" value="1"/>
</dbReference>
<dbReference type="Pfam" id="PF04542">
    <property type="entry name" value="Sigma70_r2"/>
    <property type="match status" value="1"/>
</dbReference>